<dbReference type="GO" id="GO:0003955">
    <property type="term" value="F:NAD(P)H dehydrogenase (quinone) activity"/>
    <property type="evidence" value="ECO:0000318"/>
    <property type="project" value="GO_Central"/>
</dbReference>
<dbReference type="PANTHER" id="PTHR10204">
    <property type="entry name" value="NAD P H OXIDOREDUCTASE-RELATED"/>
    <property type="match status" value="1"/>
</dbReference>
<feature type="region of interest" description="Disordered" evidence="3">
    <location>
        <begin position="297"/>
        <end position="329"/>
    </location>
</feature>
<evidence type="ECO:0000313" key="6">
    <source>
        <dbReference type="Proteomes" id="UP000002494"/>
    </source>
</evidence>
<proteinExistence type="inferred from homology"/>
<organism evidence="5 6">
    <name type="scientific">Rattus norvegicus</name>
    <name type="common">Rat</name>
    <dbReference type="NCBI Taxonomy" id="10116"/>
    <lineage>
        <taxon>Eukaryota</taxon>
        <taxon>Metazoa</taxon>
        <taxon>Chordata</taxon>
        <taxon>Craniata</taxon>
        <taxon>Vertebrata</taxon>
        <taxon>Euteleostomi</taxon>
        <taxon>Mammalia</taxon>
        <taxon>Eutheria</taxon>
        <taxon>Euarchontoglires</taxon>
        <taxon>Glires</taxon>
        <taxon>Rodentia</taxon>
        <taxon>Myomorpha</taxon>
        <taxon>Muroidea</taxon>
        <taxon>Muridae</taxon>
        <taxon>Murinae</taxon>
        <taxon>Rattus</taxon>
    </lineage>
</organism>
<dbReference type="SUPFAM" id="SSF52218">
    <property type="entry name" value="Flavoproteins"/>
    <property type="match status" value="1"/>
</dbReference>
<gene>
    <name evidence="5 7" type="primary">AABR07044714.1</name>
</gene>
<feature type="region of interest" description="Disordered" evidence="3">
    <location>
        <begin position="214"/>
        <end position="267"/>
    </location>
</feature>
<dbReference type="OMA" id="LCTRNEI"/>
<evidence type="ECO:0000313" key="7">
    <source>
        <dbReference type="RGD" id="15008295"/>
    </source>
</evidence>
<dbReference type="GeneTree" id="ENSGT00940000156563"/>
<dbReference type="InterPro" id="IPR029039">
    <property type="entry name" value="Flavoprotein-like_sf"/>
</dbReference>
<reference evidence="5" key="2">
    <citation type="submission" date="2025-08" db="UniProtKB">
        <authorList>
            <consortium name="Ensembl"/>
        </authorList>
    </citation>
    <scope>IDENTIFICATION</scope>
    <source>
        <strain evidence="5">Brown Norway</strain>
    </source>
</reference>
<dbReference type="AlphaFoldDB" id="A0A8I6AJF3"/>
<protein>
    <recommendedName>
        <fullName evidence="4">Flavodoxin-like fold domain-containing protein</fullName>
    </recommendedName>
</protein>
<feature type="domain" description="Flavodoxin-like fold" evidence="4">
    <location>
        <begin position="4"/>
        <end position="175"/>
    </location>
</feature>
<evidence type="ECO:0000256" key="1">
    <source>
        <dbReference type="ARBA" id="ARBA00006252"/>
    </source>
</evidence>
<evidence type="ECO:0000256" key="3">
    <source>
        <dbReference type="SAM" id="MobiDB-lite"/>
    </source>
</evidence>
<keyword evidence="6" id="KW-1185">Reference proteome</keyword>
<feature type="compositionally biased region" description="Polar residues" evidence="3">
    <location>
        <begin position="297"/>
        <end position="309"/>
    </location>
</feature>
<keyword evidence="2" id="KW-0560">Oxidoreductase</keyword>
<comment type="similarity">
    <text evidence="1">Belongs to the NAD(P)H dehydrogenase (quinone) family.</text>
</comment>
<feature type="compositionally biased region" description="Basic and acidic residues" evidence="3">
    <location>
        <begin position="258"/>
        <end position="267"/>
    </location>
</feature>
<evidence type="ECO:0000313" key="5">
    <source>
        <dbReference type="Ensembl" id="ENSRNOP00000093723.2"/>
    </source>
</evidence>
<evidence type="ECO:0000256" key="2">
    <source>
        <dbReference type="ARBA" id="ARBA00023002"/>
    </source>
</evidence>
<dbReference type="GO" id="GO:0005829">
    <property type="term" value="C:cytosol"/>
    <property type="evidence" value="ECO:0000318"/>
    <property type="project" value="GO_Central"/>
</dbReference>
<dbReference type="Proteomes" id="UP000002494">
    <property type="component" value="Chromosome 20"/>
</dbReference>
<sequence>VAGKKVLIVYAHQEPNSFNRSMKQVAVEELSKQGCTVTVSDLYTMNFEPRATRNDVTGALSNPEIFKYGIETYEAYKKKALTSDILEEQRKVQQADLVIFQFPLYRFSVPAILKGWMDRVLCQGPPFLNHGRYSSDVHKSWGQRRFPNFLWSLQHGVLHFCGFKVLAPQISFGLETTNTAHPCPHPWPKRKLYKASGLPWGRAQERQDTCLRHRRNLKETDRINSSLHPNPVGGRAKPSERQTSLGNQKRLLPAHTSRTPEEKAKDHLEPWCTEVPRRGSTGLPGCCRCREPLGSTPRANLSLGTTGKTKFSAARKLPGELKTQAHRNS</sequence>
<reference evidence="5" key="1">
    <citation type="submission" date="2024-01" db="EMBL/GenBank/DDBJ databases">
        <title>GRCr8: a new rat reference genome assembly contstructed from accurate long reads and long range scaffolding.</title>
        <authorList>
            <person name="Doris P.A."/>
            <person name="Kalbfleisch T."/>
            <person name="Li K."/>
            <person name="Howe K."/>
            <person name="Wood J."/>
        </authorList>
    </citation>
    <scope>NUCLEOTIDE SEQUENCE [LARGE SCALE GENOMIC DNA]</scope>
    <source>
        <strain evidence="5">Brown Norway</strain>
    </source>
</reference>
<reference evidence="5" key="3">
    <citation type="submission" date="2025-09" db="UniProtKB">
        <authorList>
            <consortium name="Ensembl"/>
        </authorList>
    </citation>
    <scope>IDENTIFICATION</scope>
    <source>
        <strain evidence="5">Brown Norway</strain>
    </source>
</reference>
<evidence type="ECO:0000259" key="4">
    <source>
        <dbReference type="Pfam" id="PF02525"/>
    </source>
</evidence>
<dbReference type="Gene3D" id="3.40.50.360">
    <property type="match status" value="1"/>
</dbReference>
<name>A0A8I6AJF3_RAT</name>
<dbReference type="InterPro" id="IPR051545">
    <property type="entry name" value="NAD(P)H_dehydrogenase_qn"/>
</dbReference>
<dbReference type="PANTHER" id="PTHR10204:SF33">
    <property type="entry name" value="RIBOSYLDIHYDRONICOTINAMIDE DEHYDROGENASE [QUINONE]"/>
    <property type="match status" value="1"/>
</dbReference>
<dbReference type="Pfam" id="PF02525">
    <property type="entry name" value="Flavodoxin_2"/>
    <property type="match status" value="1"/>
</dbReference>
<dbReference type="Ensembl" id="ENSRNOT00000089481.3">
    <property type="protein sequence ID" value="ENSRNOP00000093723.2"/>
    <property type="gene ID" value="ENSRNOG00000053936.3"/>
</dbReference>
<accession>A0A8I6AJF3</accession>
<dbReference type="InterPro" id="IPR003680">
    <property type="entry name" value="Flavodoxin_fold"/>
</dbReference>
<dbReference type="RGD" id="15008295">
    <property type="gene designation" value="AABR07044714.1"/>
</dbReference>
<dbReference type="AGR" id="RGD:15008295"/>